<dbReference type="Proteomes" id="UP000295601">
    <property type="component" value="Unassembled WGS sequence"/>
</dbReference>
<protein>
    <submittedName>
        <fullName evidence="1">Glycosyltransferase involved in cell wall biosynthesis</fullName>
    </submittedName>
</protein>
<comment type="caution">
    <text evidence="1">The sequence shown here is derived from an EMBL/GenBank/DDBJ whole genome shotgun (WGS) entry which is preliminary data.</text>
</comment>
<evidence type="ECO:0000313" key="2">
    <source>
        <dbReference type="Proteomes" id="UP000295601"/>
    </source>
</evidence>
<proteinExistence type="predicted"/>
<name>A0A4R6RSY2_9MICO</name>
<dbReference type="Gene3D" id="3.40.50.2000">
    <property type="entry name" value="Glycogen Phosphorylase B"/>
    <property type="match status" value="1"/>
</dbReference>
<dbReference type="EMBL" id="SNYA01000008">
    <property type="protein sequence ID" value="TDP89864.1"/>
    <property type="molecule type" value="Genomic_DNA"/>
</dbReference>
<gene>
    <name evidence="1" type="ORF">EDF62_3162</name>
</gene>
<keyword evidence="1" id="KW-0808">Transferase</keyword>
<dbReference type="OrthoDB" id="9809622at2"/>
<reference evidence="1 2" key="1">
    <citation type="submission" date="2019-03" db="EMBL/GenBank/DDBJ databases">
        <title>Genomic analyses of the natural microbiome of Caenorhabditis elegans.</title>
        <authorList>
            <person name="Samuel B."/>
        </authorList>
    </citation>
    <scope>NUCLEOTIDE SEQUENCE [LARGE SCALE GENOMIC DNA]</scope>
    <source>
        <strain evidence="1 2">JUb18</strain>
    </source>
</reference>
<organism evidence="1 2">
    <name type="scientific">Leucobacter luti</name>
    <dbReference type="NCBI Taxonomy" id="340320"/>
    <lineage>
        <taxon>Bacteria</taxon>
        <taxon>Bacillati</taxon>
        <taxon>Actinomycetota</taxon>
        <taxon>Actinomycetes</taxon>
        <taxon>Micrococcales</taxon>
        <taxon>Microbacteriaceae</taxon>
        <taxon>Leucobacter</taxon>
    </lineage>
</organism>
<dbReference type="RefSeq" id="WP_133617699.1">
    <property type="nucleotide sequence ID" value="NZ_SNYA01000008.1"/>
</dbReference>
<sequence>MNRNRLPAWVNHWIDSLADAPMSVLGKIAARRLGSPAPLGSVPATEFADAPTRVLIAPVNYAGQGKAWARALEKMDPGISARNMAMEVPGGFAFDADLLVPVGTYHNDADWQQRQFEAAASATHVLIEAEEPPFGRFMGRSVAAQAAALSARGVSVAYLAHGTDARLPSRHIDGNPLSYYADEAVYLPRAEQLAARNIAFVTDSGRPVFVSTPDLLVDLPHAVWCPVMVDLDRWAAPNRVARPPAAPLRVVHAPSVAAYKGTAMIMPTIERLEAEGLIEFRLIQGVPSAEMPAVFAEADVLLDQFRAGSYGVAACEAMAAGCLAIGQVSAQVRSAVQEASGLELPILEATPDSLEQVLRGLAALSDLSAQATRSIDFVRTVHDGRMSAQALREHWLAAPDAHFDDRKDPVGAPSR</sequence>
<keyword evidence="2" id="KW-1185">Reference proteome</keyword>
<dbReference type="GO" id="GO:0016740">
    <property type="term" value="F:transferase activity"/>
    <property type="evidence" value="ECO:0007669"/>
    <property type="project" value="UniProtKB-KW"/>
</dbReference>
<evidence type="ECO:0000313" key="1">
    <source>
        <dbReference type="EMBL" id="TDP89864.1"/>
    </source>
</evidence>
<dbReference type="SUPFAM" id="SSF53756">
    <property type="entry name" value="UDP-Glycosyltransferase/glycogen phosphorylase"/>
    <property type="match status" value="1"/>
</dbReference>
<accession>A0A4R6RSY2</accession>
<dbReference type="AlphaFoldDB" id="A0A4R6RSY2"/>